<dbReference type="InterPro" id="IPR001680">
    <property type="entry name" value="WD40_rpt"/>
</dbReference>
<dbReference type="PROSITE" id="PS00678">
    <property type="entry name" value="WD_REPEATS_1"/>
    <property type="match status" value="1"/>
</dbReference>
<dbReference type="Pfam" id="PF00400">
    <property type="entry name" value="WD40"/>
    <property type="match status" value="1"/>
</dbReference>
<dbReference type="STRING" id="231916.A0A409Y3J7"/>
<dbReference type="PANTHER" id="PTHR43558">
    <property type="entry name" value="REDUCTASE, PUTATIVE (AFU_ORTHOLOGUE AFUA_3G10540)-RELATED"/>
    <property type="match status" value="1"/>
</dbReference>
<protein>
    <submittedName>
        <fullName evidence="4">Uncharacterized protein</fullName>
    </submittedName>
</protein>
<organism evidence="4 5">
    <name type="scientific">Gymnopilus dilepis</name>
    <dbReference type="NCBI Taxonomy" id="231916"/>
    <lineage>
        <taxon>Eukaryota</taxon>
        <taxon>Fungi</taxon>
        <taxon>Dikarya</taxon>
        <taxon>Basidiomycota</taxon>
        <taxon>Agaricomycotina</taxon>
        <taxon>Agaricomycetes</taxon>
        <taxon>Agaricomycetidae</taxon>
        <taxon>Agaricales</taxon>
        <taxon>Agaricineae</taxon>
        <taxon>Hymenogastraceae</taxon>
        <taxon>Gymnopilus</taxon>
    </lineage>
</organism>
<evidence type="ECO:0000313" key="5">
    <source>
        <dbReference type="Proteomes" id="UP000284706"/>
    </source>
</evidence>
<comment type="caution">
    <text evidence="4">The sequence shown here is derived from an EMBL/GenBank/DDBJ whole genome shotgun (WGS) entry which is preliminary data.</text>
</comment>
<gene>
    <name evidence="4" type="ORF">CVT26_002347</name>
</gene>
<dbReference type="InterPro" id="IPR036322">
    <property type="entry name" value="WD40_repeat_dom_sf"/>
</dbReference>
<keyword evidence="2" id="KW-0677">Repeat</keyword>
<dbReference type="EMBL" id="NHYE01001226">
    <property type="protein sequence ID" value="PPQ97562.1"/>
    <property type="molecule type" value="Genomic_DNA"/>
</dbReference>
<dbReference type="SUPFAM" id="SSF50978">
    <property type="entry name" value="WD40 repeat-like"/>
    <property type="match status" value="1"/>
</dbReference>
<name>A0A409Y3J7_9AGAR</name>
<dbReference type="Gene3D" id="2.130.10.10">
    <property type="entry name" value="YVTN repeat-like/Quinoprotein amine dehydrogenase"/>
    <property type="match status" value="1"/>
</dbReference>
<evidence type="ECO:0000313" key="4">
    <source>
        <dbReference type="EMBL" id="PPQ97562.1"/>
    </source>
</evidence>
<evidence type="ECO:0000256" key="1">
    <source>
        <dbReference type="ARBA" id="ARBA00022574"/>
    </source>
</evidence>
<dbReference type="InterPro" id="IPR019775">
    <property type="entry name" value="WD40_repeat_CS"/>
</dbReference>
<dbReference type="Pfam" id="PF26128">
    <property type="entry name" value="Gad2"/>
    <property type="match status" value="1"/>
</dbReference>
<dbReference type="OrthoDB" id="2654453at2759"/>
<dbReference type="PANTHER" id="PTHR43558:SF6">
    <property type="entry name" value="REDUCTASE, PUTATIVE (AFU_ORTHOLOGUE AFUA_3G10540)-RELATED"/>
    <property type="match status" value="1"/>
</dbReference>
<dbReference type="InterPro" id="IPR053354">
    <property type="entry name" value="MGDG_epimerase"/>
</dbReference>
<evidence type="ECO:0000256" key="3">
    <source>
        <dbReference type="PROSITE-ProRule" id="PRU00221"/>
    </source>
</evidence>
<dbReference type="PROSITE" id="PS50294">
    <property type="entry name" value="WD_REPEATS_REGION"/>
    <property type="match status" value="1"/>
</dbReference>
<dbReference type="InParanoid" id="A0A409Y3J7"/>
<accession>A0A409Y3J7</accession>
<dbReference type="InterPro" id="IPR015943">
    <property type="entry name" value="WD40/YVTN_repeat-like_dom_sf"/>
</dbReference>
<dbReference type="Proteomes" id="UP000284706">
    <property type="component" value="Unassembled WGS sequence"/>
</dbReference>
<dbReference type="PROSITE" id="PS50082">
    <property type="entry name" value="WD_REPEATS_2"/>
    <property type="match status" value="1"/>
</dbReference>
<keyword evidence="5" id="KW-1185">Reference proteome</keyword>
<reference evidence="4 5" key="1">
    <citation type="journal article" date="2018" name="Evol. Lett.">
        <title>Horizontal gene cluster transfer increased hallucinogenic mushroom diversity.</title>
        <authorList>
            <person name="Reynolds H.T."/>
            <person name="Vijayakumar V."/>
            <person name="Gluck-Thaler E."/>
            <person name="Korotkin H.B."/>
            <person name="Matheny P.B."/>
            <person name="Slot J.C."/>
        </authorList>
    </citation>
    <scope>NUCLEOTIDE SEQUENCE [LARGE SCALE GENOMIC DNA]</scope>
    <source>
        <strain evidence="4 5">SRW20</strain>
    </source>
</reference>
<keyword evidence="1 3" id="KW-0853">WD repeat</keyword>
<evidence type="ECO:0000256" key="2">
    <source>
        <dbReference type="ARBA" id="ARBA00022737"/>
    </source>
</evidence>
<feature type="repeat" description="WD" evidence="3">
    <location>
        <begin position="25"/>
        <end position="66"/>
    </location>
</feature>
<dbReference type="SMART" id="SM00320">
    <property type="entry name" value="WD40"/>
    <property type="match status" value="3"/>
</dbReference>
<sequence>MNTVQNFLDHVRGPSIKRYQRTAVLNGHTGPINSLTFNNQGTLLASGGDDEQVRIWDVPKCTLLQSLADEHRRWGQITCIKFVTIPGTTTSTDWLYFGTGRGFFLTYRSPRKAGFTGYFSERVFTPGDSVEAFDIDKNYQRIAISSHNGTIKLCSIDDGVLAELWRTELLDAIPRSVRFVDSGRMVLIYGMETGALVCRDTETSIEKFSRSFPTPIGDVGVCPSTGVVAIDNMTNGFDLYPPNRIHAVRTFSVENTKKVVKKSAFGEAGNVLICGSDHGMVYVYSCADGTVPLQTLKHGTRSQLIQVLEAVATCDDYIIASGASSAPYTINIWKKKVNEVPDVDPILIDTEDRKAMLQVNCTMASEITSAVEHFVQDIIKLPFDRPLDVLLQRAILAESRIRALFASESDNPLLNDVYIGLIDVFRLDPQALRTRARRDSSTHVPAQHVFPVAPLLRRPTFTPSIVPDMVTFQKNWDLFSHEALSHMRHEDWQNVVVAGGSVLACLDASLHPEVFKLYMYLRSNSAEGNLSEYYRSAIYEASDIDIFIWGLSPDEAKVKMECIYQAVRSAVSGDVICVRKANTISIHADYPCRPIQIVLRLYQSPAEILAGFDIDACCCAYDGQRIWVNPRSLTALIRQANTVDMTRRSPSYELRLAKYAERGFEVYVPDLDRKRVDPSIYSESLDVLPNGLARLLVLEAAYHNPGIYKHLRFPKIRIMRRVTGTSGRVLDSPYQGSASMPCKNDPQDMPLHETEDLVDSNYDRSWGWAQIPYGPLWSPSKIKNMISKTDASMNSELPEPQDKASDFIPKLQRLIILTILKRASITGMYSLLVLCKIVCKVSVRYVSTWKVARETIQVLISKVCDNNQLNEPSTSEFSRNIYIRGPVRFMTRNPGQQLLSGSFRPIEIADWAGGAYVQDEQLSSVAREDESDSNMVLGGKESDFGICSITRAIERFVADIIKTPVDQSLDSALEDAIVAEHEIRLLFGAGHQISDLYLGLIDVFSLHPAARRTRGRKVQEATRAFDANYILPVNSRVRREDLMPSTVFNIEAFQAHWSIFTHGVLSKMRTQDWNNVIAAGGSVLACLVSPGANSSSRRLNEVFHSDAYASSDIDLFLYGLNAAQAELKMMDIYKAVRAAAPEWRVVCVRKATTISIHTEYPFRPVQVVLRLYQSPAEVLAGFDVDSACCAFDGRKVWVNPRGLTAIVRQTNTIDITRRSMSYEIRLAKYAERGFEIYVPSLDRERVKASIYDTEMRTFPNGLARLLVLEATLLHPGLYSYLKYPRAGKSSLARNNYSDQLRWACIPYGPSWDAKKIEKMLKTMETKINSPFNPRNNGQVRHRHIFFAGTMRQCLRPSCVDCNPQDGTDNVGSNTDSSNIYIKGRVRFFMTRFMVSNPGRQLMTGSFRPIDFGDWEREAYEAPANSHQRRVIHLHDSSDDASN</sequence>
<proteinExistence type="predicted"/>